<organism evidence="7 8">
    <name type="scientific">Dietzia aerolata</name>
    <dbReference type="NCBI Taxonomy" id="595984"/>
    <lineage>
        <taxon>Bacteria</taxon>
        <taxon>Bacillati</taxon>
        <taxon>Actinomycetota</taxon>
        <taxon>Actinomycetes</taxon>
        <taxon>Mycobacteriales</taxon>
        <taxon>Dietziaceae</taxon>
        <taxon>Dietzia</taxon>
    </lineage>
</organism>
<evidence type="ECO:0000259" key="6">
    <source>
        <dbReference type="Pfam" id="PF00999"/>
    </source>
</evidence>
<accession>A0ABV5JNE5</accession>
<feature type="transmembrane region" description="Helical" evidence="5">
    <location>
        <begin position="170"/>
        <end position="191"/>
    </location>
</feature>
<comment type="subcellular location">
    <subcellularLocation>
        <location evidence="1">Membrane</location>
        <topology evidence="1">Multi-pass membrane protein</topology>
    </subcellularLocation>
</comment>
<proteinExistence type="predicted"/>
<dbReference type="PANTHER" id="PTHR31382">
    <property type="entry name" value="NA(+)/H(+) ANTIPORTER"/>
    <property type="match status" value="1"/>
</dbReference>
<comment type="caution">
    <text evidence="7">The sequence shown here is derived from an EMBL/GenBank/DDBJ whole genome shotgun (WGS) entry which is preliminary data.</text>
</comment>
<name>A0ABV5JNE5_9ACTN</name>
<dbReference type="Pfam" id="PF00999">
    <property type="entry name" value="Na_H_Exchanger"/>
    <property type="match status" value="1"/>
</dbReference>
<evidence type="ECO:0000313" key="8">
    <source>
        <dbReference type="Proteomes" id="UP001589700"/>
    </source>
</evidence>
<feature type="transmembrane region" description="Helical" evidence="5">
    <location>
        <begin position="6"/>
        <end position="22"/>
    </location>
</feature>
<keyword evidence="8" id="KW-1185">Reference proteome</keyword>
<dbReference type="RefSeq" id="WP_241729613.1">
    <property type="nucleotide sequence ID" value="NZ_JAALDM010000005.1"/>
</dbReference>
<keyword evidence="2 5" id="KW-0812">Transmembrane</keyword>
<sequence>MSTLDLLLAAVGALGVVIVALSARIHRWPVSEPLIALVAGVILGPAVTGVLDLPDIVRDQSTLHTGAEILLGISVMGVALRYPFSAIRQHWKKLTLLLVVALPAMALISTGLAMWTVGLPLAAALLLGTAICPTDPVLASSAVTGDDAEKDLPEQDRQLLSLESGANDGLALPLVLVALVVATPLTAGSAASEIGWQIIGALVVGVVAGVSAAKALHFSERHHSVENGPVLMFTLLLTLLVLGVSGLISVNGVFAAFVAGLAFNRTSAGEERRVEVEIDEAVNQFAVLPFFIAFGAMLPWEQWGQLGWTAVGLTVAVLVLRRPPVIFALMRPLGLRAHNAAFLGWFGPVGVAAVFYLTEEASRAGPDPVLLGLGTLIVAASTVTHGVTAAPGRVLFRRADRRAAERAGASRAGADRTES</sequence>
<evidence type="ECO:0000313" key="7">
    <source>
        <dbReference type="EMBL" id="MFB9258475.1"/>
    </source>
</evidence>
<feature type="transmembrane region" description="Helical" evidence="5">
    <location>
        <begin position="306"/>
        <end position="328"/>
    </location>
</feature>
<protein>
    <submittedName>
        <fullName evidence="7">Cation:proton antiporter</fullName>
    </submittedName>
</protein>
<evidence type="ECO:0000256" key="3">
    <source>
        <dbReference type="ARBA" id="ARBA00022989"/>
    </source>
</evidence>
<feature type="transmembrane region" description="Helical" evidence="5">
    <location>
        <begin position="34"/>
        <end position="51"/>
    </location>
</feature>
<evidence type="ECO:0000256" key="1">
    <source>
        <dbReference type="ARBA" id="ARBA00004141"/>
    </source>
</evidence>
<evidence type="ECO:0000256" key="5">
    <source>
        <dbReference type="SAM" id="Phobius"/>
    </source>
</evidence>
<gene>
    <name evidence="7" type="ORF">ACFFVD_01510</name>
</gene>
<feature type="transmembrane region" description="Helical" evidence="5">
    <location>
        <begin position="340"/>
        <end position="358"/>
    </location>
</feature>
<evidence type="ECO:0000256" key="4">
    <source>
        <dbReference type="ARBA" id="ARBA00023136"/>
    </source>
</evidence>
<feature type="transmembrane region" description="Helical" evidence="5">
    <location>
        <begin position="370"/>
        <end position="396"/>
    </location>
</feature>
<dbReference type="InterPro" id="IPR038770">
    <property type="entry name" value="Na+/solute_symporter_sf"/>
</dbReference>
<dbReference type="PANTHER" id="PTHR31382:SF1">
    <property type="entry name" value="SODIUM ION_PROTON EXCHANGER (EUROFUNG)"/>
    <property type="match status" value="1"/>
</dbReference>
<dbReference type="InterPro" id="IPR006153">
    <property type="entry name" value="Cation/H_exchanger_TM"/>
</dbReference>
<dbReference type="EMBL" id="JBHMDY010000001">
    <property type="protein sequence ID" value="MFB9258475.1"/>
    <property type="molecule type" value="Genomic_DNA"/>
</dbReference>
<evidence type="ECO:0000256" key="2">
    <source>
        <dbReference type="ARBA" id="ARBA00022692"/>
    </source>
</evidence>
<feature type="transmembrane region" description="Helical" evidence="5">
    <location>
        <begin position="198"/>
        <end position="218"/>
    </location>
</feature>
<keyword evidence="4 5" id="KW-0472">Membrane</keyword>
<reference evidence="7 8" key="1">
    <citation type="submission" date="2024-09" db="EMBL/GenBank/DDBJ databases">
        <authorList>
            <person name="Sun Q."/>
            <person name="Mori K."/>
        </authorList>
    </citation>
    <scope>NUCLEOTIDE SEQUENCE [LARGE SCALE GENOMIC DNA]</scope>
    <source>
        <strain evidence="7 8">CCM 7659</strain>
    </source>
</reference>
<feature type="transmembrane region" description="Helical" evidence="5">
    <location>
        <begin position="230"/>
        <end position="261"/>
    </location>
</feature>
<feature type="transmembrane region" description="Helical" evidence="5">
    <location>
        <begin position="281"/>
        <end position="300"/>
    </location>
</feature>
<feature type="transmembrane region" description="Helical" evidence="5">
    <location>
        <begin position="63"/>
        <end position="82"/>
    </location>
</feature>
<dbReference type="InterPro" id="IPR004712">
    <property type="entry name" value="Na+/H+_antiporter_fungi"/>
</dbReference>
<dbReference type="Proteomes" id="UP001589700">
    <property type="component" value="Unassembled WGS sequence"/>
</dbReference>
<feature type="transmembrane region" description="Helical" evidence="5">
    <location>
        <begin position="94"/>
        <end position="117"/>
    </location>
</feature>
<dbReference type="Gene3D" id="1.20.1530.20">
    <property type="match status" value="1"/>
</dbReference>
<keyword evidence="3 5" id="KW-1133">Transmembrane helix</keyword>
<feature type="domain" description="Cation/H+ exchanger transmembrane" evidence="6">
    <location>
        <begin position="18"/>
        <end position="391"/>
    </location>
</feature>